<dbReference type="AlphaFoldDB" id="A0ABD3XA50"/>
<dbReference type="EMBL" id="JBJQND010000003">
    <property type="protein sequence ID" value="KAL3881770.1"/>
    <property type="molecule type" value="Genomic_DNA"/>
</dbReference>
<protein>
    <recommendedName>
        <fullName evidence="3">EB domain-containing protein</fullName>
    </recommendedName>
</protein>
<comment type="caution">
    <text evidence="1">The sequence shown here is derived from an EMBL/GenBank/DDBJ whole genome shotgun (WGS) entry which is preliminary data.</text>
</comment>
<gene>
    <name evidence="1" type="ORF">ACJMK2_028164</name>
</gene>
<sequence length="101" mass="10255">LDLGSTCSAVTNERVCNDTNAACSNGACVCDSNYYDDNGAKFAGTCQLKLDLGSPCNAVTGEHVCKDGNAACSNSKCACGSNYFDDNGAASAGTCQPSKFT</sequence>
<accession>A0ABD3XA50</accession>
<organism evidence="1 2">
    <name type="scientific">Sinanodonta woodiana</name>
    <name type="common">Chinese pond mussel</name>
    <name type="synonym">Anodonta woodiana</name>
    <dbReference type="NCBI Taxonomy" id="1069815"/>
    <lineage>
        <taxon>Eukaryota</taxon>
        <taxon>Metazoa</taxon>
        <taxon>Spiralia</taxon>
        <taxon>Lophotrochozoa</taxon>
        <taxon>Mollusca</taxon>
        <taxon>Bivalvia</taxon>
        <taxon>Autobranchia</taxon>
        <taxon>Heteroconchia</taxon>
        <taxon>Palaeoheterodonta</taxon>
        <taxon>Unionida</taxon>
        <taxon>Unionoidea</taxon>
        <taxon>Unionidae</taxon>
        <taxon>Unioninae</taxon>
        <taxon>Sinanodonta</taxon>
    </lineage>
</organism>
<evidence type="ECO:0000313" key="1">
    <source>
        <dbReference type="EMBL" id="KAL3881770.1"/>
    </source>
</evidence>
<keyword evidence="2" id="KW-1185">Reference proteome</keyword>
<evidence type="ECO:0008006" key="3">
    <source>
        <dbReference type="Google" id="ProtNLM"/>
    </source>
</evidence>
<evidence type="ECO:0000313" key="2">
    <source>
        <dbReference type="Proteomes" id="UP001634394"/>
    </source>
</evidence>
<dbReference type="Proteomes" id="UP001634394">
    <property type="component" value="Unassembled WGS sequence"/>
</dbReference>
<reference evidence="1 2" key="1">
    <citation type="submission" date="2024-11" db="EMBL/GenBank/DDBJ databases">
        <title>Chromosome-level genome assembly of the freshwater bivalve Anodonta woodiana.</title>
        <authorList>
            <person name="Chen X."/>
        </authorList>
    </citation>
    <scope>NUCLEOTIDE SEQUENCE [LARGE SCALE GENOMIC DNA]</scope>
    <source>
        <strain evidence="1">MN2024</strain>
        <tissue evidence="1">Gills</tissue>
    </source>
</reference>
<proteinExistence type="predicted"/>
<feature type="non-terminal residue" evidence="1">
    <location>
        <position position="1"/>
    </location>
</feature>
<name>A0ABD3XA50_SINWO</name>